<keyword evidence="2" id="KW-1185">Reference proteome</keyword>
<gene>
    <name evidence="1" type="ORF">BS50DRAFT_104730</name>
</gene>
<organism evidence="1 2">
    <name type="scientific">Corynespora cassiicola Philippines</name>
    <dbReference type="NCBI Taxonomy" id="1448308"/>
    <lineage>
        <taxon>Eukaryota</taxon>
        <taxon>Fungi</taxon>
        <taxon>Dikarya</taxon>
        <taxon>Ascomycota</taxon>
        <taxon>Pezizomycotina</taxon>
        <taxon>Dothideomycetes</taxon>
        <taxon>Pleosporomycetidae</taxon>
        <taxon>Pleosporales</taxon>
        <taxon>Corynesporascaceae</taxon>
        <taxon>Corynespora</taxon>
    </lineage>
</organism>
<name>A0A2T2NCH9_CORCC</name>
<accession>A0A2T2NCH9</accession>
<dbReference type="Proteomes" id="UP000240883">
    <property type="component" value="Unassembled WGS sequence"/>
</dbReference>
<dbReference type="EMBL" id="KZ678140">
    <property type="protein sequence ID" value="PSN63133.1"/>
    <property type="molecule type" value="Genomic_DNA"/>
</dbReference>
<evidence type="ECO:0000313" key="1">
    <source>
        <dbReference type="EMBL" id="PSN63133.1"/>
    </source>
</evidence>
<sequence length="191" mass="20566">MQAPGGCSSGYMRPCCAVRPSCLGTHAARPLRPRARHWADAQQHSQFGLPRLIAGRSRLARHATPPRPSRADALPVATLPSGCHRAESAVAATDPFALRLIPNCVGCRHAFLSGLALLHMALSALRPLFTIPYLRMRMQLQGSVKINPIYPTPSHTSRRPPSDFSLCSRCALPLCSLTASRAPSAVDRCSA</sequence>
<protein>
    <submittedName>
        <fullName evidence="1">Uncharacterized protein</fullName>
    </submittedName>
</protein>
<dbReference type="AlphaFoldDB" id="A0A2T2NCH9"/>
<proteinExistence type="predicted"/>
<reference evidence="1 2" key="1">
    <citation type="journal article" date="2018" name="Front. Microbiol.">
        <title>Genome-Wide Analysis of Corynespora cassiicola Leaf Fall Disease Putative Effectors.</title>
        <authorList>
            <person name="Lopez D."/>
            <person name="Ribeiro S."/>
            <person name="Label P."/>
            <person name="Fumanal B."/>
            <person name="Venisse J.S."/>
            <person name="Kohler A."/>
            <person name="de Oliveira R.R."/>
            <person name="Labutti K."/>
            <person name="Lipzen A."/>
            <person name="Lail K."/>
            <person name="Bauer D."/>
            <person name="Ohm R.A."/>
            <person name="Barry K.W."/>
            <person name="Spatafora J."/>
            <person name="Grigoriev I.V."/>
            <person name="Martin F.M."/>
            <person name="Pujade-Renaud V."/>
        </authorList>
    </citation>
    <scope>NUCLEOTIDE SEQUENCE [LARGE SCALE GENOMIC DNA]</scope>
    <source>
        <strain evidence="1 2">Philippines</strain>
    </source>
</reference>
<evidence type="ECO:0000313" key="2">
    <source>
        <dbReference type="Proteomes" id="UP000240883"/>
    </source>
</evidence>